<reference evidence="5" key="1">
    <citation type="journal article" date="2020" name="Nature">
        <title>Giant virus diversity and host interactions through global metagenomics.</title>
        <authorList>
            <person name="Schulz F."/>
            <person name="Roux S."/>
            <person name="Paez-Espino D."/>
            <person name="Jungbluth S."/>
            <person name="Walsh D.A."/>
            <person name="Denef V.J."/>
            <person name="McMahon K.D."/>
            <person name="Konstantinidis K.T."/>
            <person name="Eloe-Fadrosh E.A."/>
            <person name="Kyrpides N.C."/>
            <person name="Woyke T."/>
        </authorList>
    </citation>
    <scope>NUCLEOTIDE SEQUENCE</scope>
    <source>
        <strain evidence="5">GVMAG-M-3300023179-116</strain>
    </source>
</reference>
<accession>A0A6C0E4F3</accession>
<feature type="domain" description="CSD" evidence="4">
    <location>
        <begin position="16"/>
        <end position="94"/>
    </location>
</feature>
<proteinExistence type="predicted"/>
<dbReference type="InterPro" id="IPR012340">
    <property type="entry name" value="NA-bd_OB-fold"/>
</dbReference>
<dbReference type="CDD" id="cd04458">
    <property type="entry name" value="CSP_CDS"/>
    <property type="match status" value="1"/>
</dbReference>
<dbReference type="GO" id="GO:0003729">
    <property type="term" value="F:mRNA binding"/>
    <property type="evidence" value="ECO:0007669"/>
    <property type="project" value="TreeGrafter"/>
</dbReference>
<dbReference type="InterPro" id="IPR002059">
    <property type="entry name" value="CSP_DNA-bd"/>
</dbReference>
<dbReference type="EMBL" id="MN739734">
    <property type="protein sequence ID" value="QHT23658.1"/>
    <property type="molecule type" value="Genomic_DNA"/>
</dbReference>
<dbReference type="Gene3D" id="2.40.50.140">
    <property type="entry name" value="Nucleic acid-binding proteins"/>
    <property type="match status" value="1"/>
</dbReference>
<feature type="compositionally biased region" description="Basic residues" evidence="3">
    <location>
        <begin position="173"/>
        <end position="183"/>
    </location>
</feature>
<evidence type="ECO:0000256" key="3">
    <source>
        <dbReference type="SAM" id="MobiDB-lite"/>
    </source>
</evidence>
<evidence type="ECO:0000256" key="2">
    <source>
        <dbReference type="ARBA" id="ARBA00022490"/>
    </source>
</evidence>
<dbReference type="InterPro" id="IPR051373">
    <property type="entry name" value="Lin-28_RNA-binding"/>
</dbReference>
<dbReference type="PANTHER" id="PTHR46109:SF1">
    <property type="entry name" value="PROTEIN LIN-28 HOMOLOG"/>
    <property type="match status" value="1"/>
</dbReference>
<feature type="region of interest" description="Disordered" evidence="3">
    <location>
        <begin position="160"/>
        <end position="183"/>
    </location>
</feature>
<organism evidence="5">
    <name type="scientific">viral metagenome</name>
    <dbReference type="NCBI Taxonomy" id="1070528"/>
    <lineage>
        <taxon>unclassified sequences</taxon>
        <taxon>metagenomes</taxon>
        <taxon>organismal metagenomes</taxon>
    </lineage>
</organism>
<sequence>MTLESETRNAVTTGERVKGVCKWFNNKSGYGFLTITEGDKKDSDIFVYHSSLQVVDEKQYKYLVQGEYVDFTVSSVDSSKSQGKYEYHATNVSGINGGKLMCETRNEARISRPKSEITKSTFSTRNLSRRLSKNDNATLDHSLEENLVESNKVLEKNEVVQIKPKDLANSGRGRGRPPKINQK</sequence>
<dbReference type="InterPro" id="IPR011129">
    <property type="entry name" value="CSD"/>
</dbReference>
<protein>
    <recommendedName>
        <fullName evidence="4">CSD domain-containing protein</fullName>
    </recommendedName>
</protein>
<dbReference type="SMART" id="SM00357">
    <property type="entry name" value="CSP"/>
    <property type="match status" value="1"/>
</dbReference>
<keyword evidence="2" id="KW-0963">Cytoplasm</keyword>
<dbReference type="AlphaFoldDB" id="A0A6C0E4F3"/>
<dbReference type="GO" id="GO:0005634">
    <property type="term" value="C:nucleus"/>
    <property type="evidence" value="ECO:0007669"/>
    <property type="project" value="TreeGrafter"/>
</dbReference>
<evidence type="ECO:0000313" key="5">
    <source>
        <dbReference type="EMBL" id="QHT23658.1"/>
    </source>
</evidence>
<evidence type="ECO:0000256" key="1">
    <source>
        <dbReference type="ARBA" id="ARBA00004496"/>
    </source>
</evidence>
<dbReference type="GO" id="GO:0031054">
    <property type="term" value="P:pre-miRNA processing"/>
    <property type="evidence" value="ECO:0007669"/>
    <property type="project" value="TreeGrafter"/>
</dbReference>
<dbReference type="GO" id="GO:0005737">
    <property type="term" value="C:cytoplasm"/>
    <property type="evidence" value="ECO:0007669"/>
    <property type="project" value="UniProtKB-SubCell"/>
</dbReference>
<dbReference type="PROSITE" id="PS51857">
    <property type="entry name" value="CSD_2"/>
    <property type="match status" value="1"/>
</dbReference>
<comment type="subcellular location">
    <subcellularLocation>
        <location evidence="1">Cytoplasm</location>
    </subcellularLocation>
</comment>
<dbReference type="PANTHER" id="PTHR46109">
    <property type="entry name" value="PROTEIN LIN-28"/>
    <property type="match status" value="1"/>
</dbReference>
<dbReference type="SUPFAM" id="SSF50249">
    <property type="entry name" value="Nucleic acid-binding proteins"/>
    <property type="match status" value="1"/>
</dbReference>
<evidence type="ECO:0000259" key="4">
    <source>
        <dbReference type="PROSITE" id="PS51857"/>
    </source>
</evidence>
<dbReference type="Pfam" id="PF00313">
    <property type="entry name" value="CSD"/>
    <property type="match status" value="1"/>
</dbReference>
<name>A0A6C0E4F3_9ZZZZ</name>